<feature type="transmembrane region" description="Helical" evidence="7">
    <location>
        <begin position="111"/>
        <end position="129"/>
    </location>
</feature>
<keyword evidence="2" id="KW-1003">Cell membrane</keyword>
<evidence type="ECO:0000256" key="4">
    <source>
        <dbReference type="ARBA" id="ARBA00022692"/>
    </source>
</evidence>
<keyword evidence="3" id="KW-0808">Transferase</keyword>
<name>A0A1F5PXJ0_9BACT</name>
<dbReference type="STRING" id="1817841.A3B10_01320"/>
<dbReference type="GO" id="GO:0005886">
    <property type="term" value="C:plasma membrane"/>
    <property type="evidence" value="ECO:0007669"/>
    <property type="project" value="UniProtKB-SubCell"/>
</dbReference>
<evidence type="ECO:0008006" key="10">
    <source>
        <dbReference type="Google" id="ProtNLM"/>
    </source>
</evidence>
<evidence type="ECO:0000256" key="1">
    <source>
        <dbReference type="ARBA" id="ARBA00004651"/>
    </source>
</evidence>
<keyword evidence="4 7" id="KW-0812">Transmembrane</keyword>
<evidence type="ECO:0000256" key="3">
    <source>
        <dbReference type="ARBA" id="ARBA00022679"/>
    </source>
</evidence>
<reference evidence="8 9" key="1">
    <citation type="journal article" date="2016" name="Nat. Commun.">
        <title>Thousands of microbial genomes shed light on interconnected biogeochemical processes in an aquifer system.</title>
        <authorList>
            <person name="Anantharaman K."/>
            <person name="Brown C.T."/>
            <person name="Hug L.A."/>
            <person name="Sharon I."/>
            <person name="Castelle C.J."/>
            <person name="Probst A.J."/>
            <person name="Thomas B.C."/>
            <person name="Singh A."/>
            <person name="Wilkins M.J."/>
            <person name="Karaoz U."/>
            <person name="Brodie E.L."/>
            <person name="Williams K.H."/>
            <person name="Hubbard S.S."/>
            <person name="Banfield J.F."/>
        </authorList>
    </citation>
    <scope>NUCLEOTIDE SEQUENCE [LARGE SCALE GENOMIC DNA]</scope>
</reference>
<feature type="transmembrane region" description="Helical" evidence="7">
    <location>
        <begin position="246"/>
        <end position="265"/>
    </location>
</feature>
<dbReference type="InterPro" id="IPR000715">
    <property type="entry name" value="Glycosyl_transferase_4"/>
</dbReference>
<evidence type="ECO:0000313" key="8">
    <source>
        <dbReference type="EMBL" id="OGE94422.1"/>
    </source>
</evidence>
<feature type="transmembrane region" description="Helical" evidence="7">
    <location>
        <begin position="320"/>
        <end position="341"/>
    </location>
</feature>
<feature type="transmembrane region" description="Helical" evidence="7">
    <location>
        <begin position="296"/>
        <end position="314"/>
    </location>
</feature>
<evidence type="ECO:0000256" key="6">
    <source>
        <dbReference type="ARBA" id="ARBA00023136"/>
    </source>
</evidence>
<dbReference type="PANTHER" id="PTHR22926:SF3">
    <property type="entry name" value="UNDECAPRENYL-PHOSPHATE ALPHA-N-ACETYLGLUCOSAMINYL 1-PHOSPHATE TRANSFERASE"/>
    <property type="match status" value="1"/>
</dbReference>
<feature type="transmembrane region" description="Helical" evidence="7">
    <location>
        <begin position="6"/>
        <end position="28"/>
    </location>
</feature>
<evidence type="ECO:0000256" key="5">
    <source>
        <dbReference type="ARBA" id="ARBA00022989"/>
    </source>
</evidence>
<dbReference type="Proteomes" id="UP000177281">
    <property type="component" value="Unassembled WGS sequence"/>
</dbReference>
<evidence type="ECO:0000256" key="2">
    <source>
        <dbReference type="ARBA" id="ARBA00022475"/>
    </source>
</evidence>
<evidence type="ECO:0000256" key="7">
    <source>
        <dbReference type="SAM" id="Phobius"/>
    </source>
</evidence>
<comment type="caution">
    <text evidence="8">The sequence shown here is derived from an EMBL/GenBank/DDBJ whole genome shotgun (WGS) entry which is preliminary data.</text>
</comment>
<gene>
    <name evidence="8" type="ORF">A3B10_01320</name>
</gene>
<comment type="subcellular location">
    <subcellularLocation>
        <location evidence="1">Cell membrane</location>
        <topology evidence="1">Multi-pass membrane protein</topology>
    </subcellularLocation>
</comment>
<protein>
    <recommendedName>
        <fullName evidence="10">Undecaprenyl-phosphate alpha-N-acetylglucosaminyl 1-phosphate transferase</fullName>
    </recommendedName>
</protein>
<dbReference type="EMBL" id="MFFB01000018">
    <property type="protein sequence ID" value="OGE94422.1"/>
    <property type="molecule type" value="Genomic_DNA"/>
</dbReference>
<feature type="transmembrane region" description="Helical" evidence="7">
    <location>
        <begin position="221"/>
        <end position="240"/>
    </location>
</feature>
<dbReference type="GO" id="GO:0009103">
    <property type="term" value="P:lipopolysaccharide biosynthetic process"/>
    <property type="evidence" value="ECO:0007669"/>
    <property type="project" value="TreeGrafter"/>
</dbReference>
<feature type="transmembrane region" description="Helical" evidence="7">
    <location>
        <begin position="49"/>
        <end position="74"/>
    </location>
</feature>
<feature type="transmembrane region" description="Helical" evidence="7">
    <location>
        <begin position="168"/>
        <end position="186"/>
    </location>
</feature>
<proteinExistence type="predicted"/>
<dbReference type="GO" id="GO:0016780">
    <property type="term" value="F:phosphotransferase activity, for other substituted phosphate groups"/>
    <property type="evidence" value="ECO:0007669"/>
    <property type="project" value="InterPro"/>
</dbReference>
<evidence type="ECO:0000313" key="9">
    <source>
        <dbReference type="Proteomes" id="UP000177281"/>
    </source>
</evidence>
<keyword evidence="5 7" id="KW-1133">Transmembrane helix</keyword>
<feature type="transmembrane region" description="Helical" evidence="7">
    <location>
        <begin position="80"/>
        <end position="99"/>
    </location>
</feature>
<dbReference type="PANTHER" id="PTHR22926">
    <property type="entry name" value="PHOSPHO-N-ACETYLMURAMOYL-PENTAPEPTIDE-TRANSFERASE"/>
    <property type="match status" value="1"/>
</dbReference>
<keyword evidence="6 7" id="KW-0472">Membrane</keyword>
<feature type="transmembrane region" description="Helical" evidence="7">
    <location>
        <begin position="135"/>
        <end position="156"/>
    </location>
</feature>
<accession>A0A1F5PXJ0</accession>
<organism evidence="8 9">
    <name type="scientific">Candidatus Doudnabacteria bacterium RIFCSPLOWO2_01_FULL_44_21</name>
    <dbReference type="NCBI Taxonomy" id="1817841"/>
    <lineage>
        <taxon>Bacteria</taxon>
        <taxon>Candidatus Doudnaibacteriota</taxon>
    </lineage>
</organism>
<dbReference type="Pfam" id="PF00953">
    <property type="entry name" value="Glycos_transf_4"/>
    <property type="match status" value="1"/>
</dbReference>
<dbReference type="GO" id="GO:0071555">
    <property type="term" value="P:cell wall organization"/>
    <property type="evidence" value="ECO:0007669"/>
    <property type="project" value="TreeGrafter"/>
</dbReference>
<dbReference type="AlphaFoldDB" id="A0A1F5PXJ0"/>
<sequence>MRLLYFAAFGLAFFLSFVGTFLVSRVAYRRKILDFPDSTRHFHKQPTPTLGGIAIYGSFLLVTITVGILGGYLLNGNIPLQVLVGILVGGGILMIGGYLDDRYHLPPWYSVLFPIMASLAIITSGVQAISVHNPLTTQIILLSPLLSGVVVFGWTMTMTYTTKILDGMDGLVSGISAIGALVLFGLSLSSQVQQPQTALLAITFAGSLLGFLILNFHPAKIFLGESGSTFAGFMLAVLAVVSGGKIATTLLVMGIPLLDMIWVIFQRLRRRQSPFSSDRKHLHYKLTQIGLSEPQAVLFLYALTGIFGASALFLQSRGKLIALIILIIVMLAIIAALYSAYRERGQTKNED</sequence>
<feature type="transmembrane region" description="Helical" evidence="7">
    <location>
        <begin position="198"/>
        <end position="214"/>
    </location>
</feature>
<dbReference type="CDD" id="cd06853">
    <property type="entry name" value="GT_WecA_like"/>
    <property type="match status" value="1"/>
</dbReference>
<dbReference type="GO" id="GO:0044038">
    <property type="term" value="P:cell wall macromolecule biosynthetic process"/>
    <property type="evidence" value="ECO:0007669"/>
    <property type="project" value="TreeGrafter"/>
</dbReference>